<feature type="transmembrane region" description="Helical" evidence="1">
    <location>
        <begin position="12"/>
        <end position="29"/>
    </location>
</feature>
<feature type="transmembrane region" description="Helical" evidence="1">
    <location>
        <begin position="59"/>
        <end position="79"/>
    </location>
</feature>
<name>A0A285UUR1_9STAP</name>
<accession>A0A285UUR1</accession>
<sequence length="83" mass="9516">MCKIKNKFTTISLICLLIGILVWIPNILFEISSPFWLLTFIVSPIGVVFGVLSKRTLLIFLNALMFFSFFIFMAIGYIINSMM</sequence>
<protein>
    <submittedName>
        <fullName evidence="2">Uncharacterized protein</fullName>
    </submittedName>
</protein>
<dbReference type="AlphaFoldDB" id="A0A285UUR1"/>
<keyword evidence="1" id="KW-1133">Transmembrane helix</keyword>
<keyword evidence="1" id="KW-0472">Membrane</keyword>
<keyword evidence="1" id="KW-0812">Transmembrane</keyword>
<reference evidence="3" key="1">
    <citation type="submission" date="2017-08" db="EMBL/GenBank/DDBJ databases">
        <authorList>
            <person name="Varghese N."/>
            <person name="Submissions S."/>
        </authorList>
    </citation>
    <scope>NUCLEOTIDE SEQUENCE [LARGE SCALE GENOMIC DNA]</scope>
    <source>
        <strain evidence="3">DSM 23173</strain>
    </source>
</reference>
<dbReference type="Proteomes" id="UP000219412">
    <property type="component" value="Unassembled WGS sequence"/>
</dbReference>
<evidence type="ECO:0000313" key="3">
    <source>
        <dbReference type="Proteomes" id="UP000219412"/>
    </source>
</evidence>
<evidence type="ECO:0000313" key="2">
    <source>
        <dbReference type="EMBL" id="SOC45108.1"/>
    </source>
</evidence>
<proteinExistence type="predicted"/>
<evidence type="ECO:0000256" key="1">
    <source>
        <dbReference type="SAM" id="Phobius"/>
    </source>
</evidence>
<organism evidence="2 3">
    <name type="scientific">Salinicoccus kekensis</name>
    <dbReference type="NCBI Taxonomy" id="714307"/>
    <lineage>
        <taxon>Bacteria</taxon>
        <taxon>Bacillati</taxon>
        <taxon>Bacillota</taxon>
        <taxon>Bacilli</taxon>
        <taxon>Bacillales</taxon>
        <taxon>Staphylococcaceae</taxon>
        <taxon>Salinicoccus</taxon>
    </lineage>
</organism>
<dbReference type="OrthoDB" id="2889472at2"/>
<feature type="transmembrane region" description="Helical" evidence="1">
    <location>
        <begin position="35"/>
        <end position="52"/>
    </location>
</feature>
<gene>
    <name evidence="2" type="ORF">SAMN05878391_2611</name>
</gene>
<keyword evidence="3" id="KW-1185">Reference proteome</keyword>
<dbReference type="EMBL" id="OBQF01000008">
    <property type="protein sequence ID" value="SOC45108.1"/>
    <property type="molecule type" value="Genomic_DNA"/>
</dbReference>